<name>A0A5D5AI16_9EURY</name>
<dbReference type="RefSeq" id="WP_149082691.1">
    <property type="nucleotide sequence ID" value="NZ_VTAW01000030.1"/>
</dbReference>
<organism evidence="1 2">
    <name type="scientific">Natrialba swarupiae</name>
    <dbReference type="NCBI Taxonomy" id="2448032"/>
    <lineage>
        <taxon>Archaea</taxon>
        <taxon>Methanobacteriati</taxon>
        <taxon>Methanobacteriota</taxon>
        <taxon>Stenosarchaea group</taxon>
        <taxon>Halobacteria</taxon>
        <taxon>Halobacteriales</taxon>
        <taxon>Natrialbaceae</taxon>
        <taxon>Natrialba</taxon>
    </lineage>
</organism>
<keyword evidence="2" id="KW-1185">Reference proteome</keyword>
<proteinExistence type="predicted"/>
<evidence type="ECO:0000313" key="2">
    <source>
        <dbReference type="Proteomes" id="UP000324104"/>
    </source>
</evidence>
<dbReference type="AlphaFoldDB" id="A0A5D5AI16"/>
<dbReference type="EMBL" id="VTAW01000030">
    <property type="protein sequence ID" value="TYT60764.1"/>
    <property type="molecule type" value="Genomic_DNA"/>
</dbReference>
<reference evidence="1 2" key="1">
    <citation type="submission" date="2019-08" db="EMBL/GenBank/DDBJ databases">
        <title>Archaea genome.</title>
        <authorList>
            <person name="Kajale S."/>
            <person name="Shouche Y."/>
            <person name="Deshpande N."/>
            <person name="Sharma A."/>
        </authorList>
    </citation>
    <scope>NUCLEOTIDE SEQUENCE [LARGE SCALE GENOMIC DNA]</scope>
    <source>
        <strain evidence="1 2">ESP3B_9</strain>
    </source>
</reference>
<gene>
    <name evidence="1" type="ORF">FYC77_17005</name>
</gene>
<accession>A0A5D5AI16</accession>
<sequence>MEFAVSRDGRVLVTLHEGSDTTARDEARATFVDALEALEADGPIVEWEITHVEIHELPTAPFEPYTVELAFVATVVVEADSADRAANVGATTIDEALAAVAVGTISYTSAPTASAG</sequence>
<protein>
    <submittedName>
        <fullName evidence="1">Uncharacterized protein</fullName>
    </submittedName>
</protein>
<comment type="caution">
    <text evidence="1">The sequence shown here is derived from an EMBL/GenBank/DDBJ whole genome shotgun (WGS) entry which is preliminary data.</text>
</comment>
<dbReference type="Proteomes" id="UP000324104">
    <property type="component" value="Unassembled WGS sequence"/>
</dbReference>
<evidence type="ECO:0000313" key="1">
    <source>
        <dbReference type="EMBL" id="TYT60764.1"/>
    </source>
</evidence>